<proteinExistence type="inferred from homology"/>
<dbReference type="InterPro" id="IPR052954">
    <property type="entry name" value="GPCR-Ligand_Int"/>
</dbReference>
<dbReference type="SUPFAM" id="SSF81321">
    <property type="entry name" value="Family A G protein-coupled receptor-like"/>
    <property type="match status" value="1"/>
</dbReference>
<accession>A0AAD4NKF2</accession>
<keyword evidence="5" id="KW-0297">G-protein coupled receptor</keyword>
<dbReference type="PROSITE" id="PS00237">
    <property type="entry name" value="G_PROTEIN_RECEP_F1_1"/>
    <property type="match status" value="1"/>
</dbReference>
<evidence type="ECO:0000256" key="1">
    <source>
        <dbReference type="ARBA" id="ARBA00004370"/>
    </source>
</evidence>
<dbReference type="CDD" id="cd14978">
    <property type="entry name" value="7tmA_FMRFamide_R-like"/>
    <property type="match status" value="1"/>
</dbReference>
<dbReference type="InterPro" id="IPR000276">
    <property type="entry name" value="GPCR_Rhodpsn"/>
</dbReference>
<dbReference type="PANTHER" id="PTHR46641">
    <property type="entry name" value="FMRFAMIDE RECEPTOR-RELATED"/>
    <property type="match status" value="1"/>
</dbReference>
<comment type="subcellular location">
    <subcellularLocation>
        <location evidence="1">Membrane</location>
    </subcellularLocation>
</comment>
<evidence type="ECO:0000256" key="4">
    <source>
        <dbReference type="ARBA" id="ARBA00023136"/>
    </source>
</evidence>
<name>A0AAD4NKF2_9BILA</name>
<comment type="caution">
    <text evidence="8">The sequence shown here is derived from an EMBL/GenBank/DDBJ whole genome shotgun (WGS) entry which is preliminary data.</text>
</comment>
<evidence type="ECO:0000256" key="6">
    <source>
        <dbReference type="SAM" id="Phobius"/>
    </source>
</evidence>
<keyword evidence="3 6" id="KW-1133">Transmembrane helix</keyword>
<dbReference type="Proteomes" id="UP001201812">
    <property type="component" value="Unassembled WGS sequence"/>
</dbReference>
<keyword evidence="5" id="KW-0807">Transducer</keyword>
<dbReference type="GO" id="GO:0016020">
    <property type="term" value="C:membrane"/>
    <property type="evidence" value="ECO:0007669"/>
    <property type="project" value="UniProtKB-SubCell"/>
</dbReference>
<feature type="transmembrane region" description="Helical" evidence="6">
    <location>
        <begin position="33"/>
        <end position="60"/>
    </location>
</feature>
<evidence type="ECO:0000313" key="8">
    <source>
        <dbReference type="EMBL" id="KAI1728548.1"/>
    </source>
</evidence>
<comment type="similarity">
    <text evidence="5">Belongs to the G-protein coupled receptor 1 family.</text>
</comment>
<reference evidence="8" key="1">
    <citation type="submission" date="2022-01" db="EMBL/GenBank/DDBJ databases">
        <title>Genome Sequence Resource for Two Populations of Ditylenchus destructor, the Migratory Endoparasitic Phytonematode.</title>
        <authorList>
            <person name="Zhang H."/>
            <person name="Lin R."/>
            <person name="Xie B."/>
        </authorList>
    </citation>
    <scope>NUCLEOTIDE SEQUENCE</scope>
    <source>
        <strain evidence="8">BazhouSP</strain>
    </source>
</reference>
<dbReference type="PANTHER" id="PTHR46641:SF23">
    <property type="entry name" value="G-PROTEIN COUPLED RECEPTORS FAMILY 1 PROFILE DOMAIN-CONTAINING PROTEIN"/>
    <property type="match status" value="1"/>
</dbReference>
<dbReference type="Gene3D" id="1.20.1070.10">
    <property type="entry name" value="Rhodopsin 7-helix transmembrane proteins"/>
    <property type="match status" value="1"/>
</dbReference>
<evidence type="ECO:0000256" key="2">
    <source>
        <dbReference type="ARBA" id="ARBA00022692"/>
    </source>
</evidence>
<dbReference type="AlphaFoldDB" id="A0AAD4NKF2"/>
<evidence type="ECO:0000259" key="7">
    <source>
        <dbReference type="PROSITE" id="PS50262"/>
    </source>
</evidence>
<dbReference type="GO" id="GO:0004930">
    <property type="term" value="F:G protein-coupled receptor activity"/>
    <property type="evidence" value="ECO:0007669"/>
    <property type="project" value="UniProtKB-KW"/>
</dbReference>
<protein>
    <submittedName>
        <fullName evidence="8">7 transmembrane receptor (Rhodopsin family) domain-containing protein</fullName>
    </submittedName>
</protein>
<keyword evidence="5 8" id="KW-0675">Receptor</keyword>
<feature type="transmembrane region" description="Helical" evidence="6">
    <location>
        <begin position="279"/>
        <end position="296"/>
    </location>
</feature>
<dbReference type="PROSITE" id="PS50262">
    <property type="entry name" value="G_PROTEIN_RECEP_F1_2"/>
    <property type="match status" value="1"/>
</dbReference>
<sequence length="415" mass="47312">MEDDPNGIIFANICSIHPHAAHLLEENQEALEIVWWTNVVSLPIIAIIGLVCNAMNLLILTTNESARRMPSWHLLVALALFDGLFLLFAVMEVTPMSITALVISPLFNYLYTNVALYIRMLASTFYKASILVVVAFNLERYVCVCRPLWAHRVCTSRNNCWAIAFAMLVSFLCSIQWPLAYDVVECWDSIRVHYFSIITMKSDPIIQVYYKTMDSISLIAFNLLPIFLLSILNFQLIITLRRVVDQDNRRNSDGTTSTTSRQNNALFFFTSNESSSQRLNANAMLFAVVFLLFICIGPQGPARLLYDYYGHYHVTAILYTCISQQLVFLNASLNFCFYCLVSRRYRGLLRESLRRIFQKHKMYSPGLHIKTRMSSLLSPPSTVIGVEEHPLIERRGSAPPLSLCDNVQNSCLDVK</sequence>
<organism evidence="8 9">
    <name type="scientific">Ditylenchus destructor</name>
    <dbReference type="NCBI Taxonomy" id="166010"/>
    <lineage>
        <taxon>Eukaryota</taxon>
        <taxon>Metazoa</taxon>
        <taxon>Ecdysozoa</taxon>
        <taxon>Nematoda</taxon>
        <taxon>Chromadorea</taxon>
        <taxon>Rhabditida</taxon>
        <taxon>Tylenchina</taxon>
        <taxon>Tylenchomorpha</taxon>
        <taxon>Sphaerularioidea</taxon>
        <taxon>Anguinidae</taxon>
        <taxon>Anguininae</taxon>
        <taxon>Ditylenchus</taxon>
    </lineage>
</organism>
<gene>
    <name evidence="8" type="ORF">DdX_00739</name>
</gene>
<dbReference type="InterPro" id="IPR017452">
    <property type="entry name" value="GPCR_Rhodpsn_7TM"/>
</dbReference>
<feature type="transmembrane region" description="Helical" evidence="6">
    <location>
        <begin position="316"/>
        <end position="341"/>
    </location>
</feature>
<keyword evidence="2 5" id="KW-0812">Transmembrane</keyword>
<dbReference type="EMBL" id="JAKKPZ010000001">
    <property type="protein sequence ID" value="KAI1728548.1"/>
    <property type="molecule type" value="Genomic_DNA"/>
</dbReference>
<feature type="transmembrane region" description="Helical" evidence="6">
    <location>
        <begin position="72"/>
        <end position="91"/>
    </location>
</feature>
<keyword evidence="9" id="KW-1185">Reference proteome</keyword>
<feature type="domain" description="G-protein coupled receptors family 1 profile" evidence="7">
    <location>
        <begin position="52"/>
        <end position="338"/>
    </location>
</feature>
<evidence type="ECO:0000256" key="3">
    <source>
        <dbReference type="ARBA" id="ARBA00022989"/>
    </source>
</evidence>
<dbReference type="Pfam" id="PF00001">
    <property type="entry name" value="7tm_1"/>
    <property type="match status" value="1"/>
</dbReference>
<feature type="transmembrane region" description="Helical" evidence="6">
    <location>
        <begin position="161"/>
        <end position="180"/>
    </location>
</feature>
<evidence type="ECO:0000313" key="9">
    <source>
        <dbReference type="Proteomes" id="UP001201812"/>
    </source>
</evidence>
<feature type="transmembrane region" description="Helical" evidence="6">
    <location>
        <begin position="216"/>
        <end position="240"/>
    </location>
</feature>
<dbReference type="PRINTS" id="PR00237">
    <property type="entry name" value="GPCRRHODOPSN"/>
</dbReference>
<keyword evidence="4 6" id="KW-0472">Membrane</keyword>
<evidence type="ECO:0000256" key="5">
    <source>
        <dbReference type="RuleBase" id="RU000688"/>
    </source>
</evidence>